<dbReference type="Pfam" id="PF04203">
    <property type="entry name" value="Sortase"/>
    <property type="match status" value="1"/>
</dbReference>
<keyword evidence="3" id="KW-0472">Membrane</keyword>
<gene>
    <name evidence="4" type="ORF">HMPREF3200_00032</name>
</gene>
<name>A0A133KIL7_9FIRM</name>
<evidence type="ECO:0000256" key="2">
    <source>
        <dbReference type="PIRSR" id="PIRSR605754-1"/>
    </source>
</evidence>
<dbReference type="Proteomes" id="UP000070383">
    <property type="component" value="Unassembled WGS sequence"/>
</dbReference>
<comment type="caution">
    <text evidence="4">The sequence shown here is derived from an EMBL/GenBank/DDBJ whole genome shotgun (WGS) entry which is preliminary data.</text>
</comment>
<sequence length="292" mass="33830">MKKNSKLTKISILGYLLILTGLLFITIPLINRTINELSYQKKLEEFVKEQEKRPKKEIEEENKSAEKYNELIKRSDIGIVDPFTSKDNKTRYNYFKNSNRVFAYLVIPKLGKNLPIYLDATLDHISRGVAQVEGTSIPVGGKGTRSVIAGHRDWWGDNMFLYVDELVKGDDVYVKRATETLHYKVSDKEVIGPYDWDRLEKRGDEDVLTLLTCSPFYPPRPDRLLVNCLRYEDKGKEDKKESANEVKESKAKKVKRSETFTKLGAGIGIFFIILVLMRLIKRIQYTRKLKNK</sequence>
<dbReference type="SUPFAM" id="SSF63817">
    <property type="entry name" value="Sortase"/>
    <property type="match status" value="1"/>
</dbReference>
<dbReference type="OrthoDB" id="1648028at2"/>
<dbReference type="STRING" id="33036.HMPREF3200_00032"/>
<dbReference type="InterPro" id="IPR005754">
    <property type="entry name" value="Sortase"/>
</dbReference>
<dbReference type="EMBL" id="LRPM01000003">
    <property type="protein sequence ID" value="KWZ79304.1"/>
    <property type="molecule type" value="Genomic_DNA"/>
</dbReference>
<organism evidence="4 5">
    <name type="scientific">Anaerococcus tetradius</name>
    <dbReference type="NCBI Taxonomy" id="33036"/>
    <lineage>
        <taxon>Bacteria</taxon>
        <taxon>Bacillati</taxon>
        <taxon>Bacillota</taxon>
        <taxon>Tissierellia</taxon>
        <taxon>Tissierellales</taxon>
        <taxon>Peptoniphilaceae</taxon>
        <taxon>Anaerococcus</taxon>
    </lineage>
</organism>
<dbReference type="PATRIC" id="fig|33036.3.peg.33"/>
<dbReference type="Gene3D" id="2.40.260.10">
    <property type="entry name" value="Sortase"/>
    <property type="match status" value="1"/>
</dbReference>
<dbReference type="InterPro" id="IPR042002">
    <property type="entry name" value="Sortase_C"/>
</dbReference>
<feature type="active site" description="Acyl-thioester intermediate" evidence="2">
    <location>
        <position position="213"/>
    </location>
</feature>
<keyword evidence="1" id="KW-0378">Hydrolase</keyword>
<dbReference type="CDD" id="cd05827">
    <property type="entry name" value="Sortase_C"/>
    <property type="match status" value="1"/>
</dbReference>
<keyword evidence="3" id="KW-1133">Transmembrane helix</keyword>
<evidence type="ECO:0000313" key="5">
    <source>
        <dbReference type="Proteomes" id="UP000070383"/>
    </source>
</evidence>
<feature type="transmembrane region" description="Helical" evidence="3">
    <location>
        <begin position="263"/>
        <end position="280"/>
    </location>
</feature>
<keyword evidence="3" id="KW-0812">Transmembrane</keyword>
<dbReference type="NCBIfam" id="NF033745">
    <property type="entry name" value="class_C_sortase"/>
    <property type="match status" value="1"/>
</dbReference>
<keyword evidence="5" id="KW-1185">Reference proteome</keyword>
<proteinExistence type="predicted"/>
<dbReference type="NCBIfam" id="TIGR01076">
    <property type="entry name" value="sortase_fam"/>
    <property type="match status" value="1"/>
</dbReference>
<accession>A0A133KIL7</accession>
<reference evidence="5" key="1">
    <citation type="submission" date="2016-01" db="EMBL/GenBank/DDBJ databases">
        <authorList>
            <person name="Mitreva M."/>
            <person name="Pepin K.H."/>
            <person name="Mihindukulasuriya K.A."/>
            <person name="Fulton R."/>
            <person name="Fronick C."/>
            <person name="O'Laughlin M."/>
            <person name="Miner T."/>
            <person name="Herter B."/>
            <person name="Rosa B.A."/>
            <person name="Cordes M."/>
            <person name="Tomlinson C."/>
            <person name="Wollam A."/>
            <person name="Palsikar V.B."/>
            <person name="Mardis E.R."/>
            <person name="Wilson R.K."/>
        </authorList>
    </citation>
    <scope>NUCLEOTIDE SEQUENCE [LARGE SCALE GENOMIC DNA]</scope>
    <source>
        <strain evidence="5">MJR8151</strain>
    </source>
</reference>
<evidence type="ECO:0000256" key="1">
    <source>
        <dbReference type="ARBA" id="ARBA00022801"/>
    </source>
</evidence>
<dbReference type="RefSeq" id="WP_060928802.1">
    <property type="nucleotide sequence ID" value="NZ_KQ955246.1"/>
</dbReference>
<feature type="active site" description="Proton donor/acceptor" evidence="2">
    <location>
        <position position="151"/>
    </location>
</feature>
<evidence type="ECO:0000313" key="4">
    <source>
        <dbReference type="EMBL" id="KWZ79304.1"/>
    </source>
</evidence>
<feature type="transmembrane region" description="Helical" evidence="3">
    <location>
        <begin position="12"/>
        <end position="30"/>
    </location>
</feature>
<evidence type="ECO:0000256" key="3">
    <source>
        <dbReference type="SAM" id="Phobius"/>
    </source>
</evidence>
<dbReference type="GO" id="GO:0016787">
    <property type="term" value="F:hydrolase activity"/>
    <property type="evidence" value="ECO:0007669"/>
    <property type="project" value="UniProtKB-KW"/>
</dbReference>
<protein>
    <submittedName>
        <fullName evidence="4">Sortase family protein</fullName>
    </submittedName>
</protein>
<dbReference type="InterPro" id="IPR023365">
    <property type="entry name" value="Sortase_dom-sf"/>
</dbReference>
<dbReference type="AlphaFoldDB" id="A0A133KIL7"/>